<dbReference type="AlphaFoldDB" id="A0A0F9GHL4"/>
<comment type="caution">
    <text evidence="1">The sequence shown here is derived from an EMBL/GenBank/DDBJ whole genome shotgun (WGS) entry which is preliminary data.</text>
</comment>
<evidence type="ECO:0000313" key="1">
    <source>
        <dbReference type="EMBL" id="KKL98309.1"/>
    </source>
</evidence>
<dbReference type="EMBL" id="LAZR01017955">
    <property type="protein sequence ID" value="KKL98309.1"/>
    <property type="molecule type" value="Genomic_DNA"/>
</dbReference>
<protein>
    <submittedName>
        <fullName evidence="1">Uncharacterized protein</fullName>
    </submittedName>
</protein>
<accession>A0A0F9GHL4</accession>
<sequence length="40" mass="4568">MSDPFDVFFKKANPDRCQLCCTDRGEIHGHGSFMAIMMKC</sequence>
<name>A0A0F9GHL4_9ZZZZ</name>
<organism evidence="1">
    <name type="scientific">marine sediment metagenome</name>
    <dbReference type="NCBI Taxonomy" id="412755"/>
    <lineage>
        <taxon>unclassified sequences</taxon>
        <taxon>metagenomes</taxon>
        <taxon>ecological metagenomes</taxon>
    </lineage>
</organism>
<proteinExistence type="predicted"/>
<reference evidence="1" key="1">
    <citation type="journal article" date="2015" name="Nature">
        <title>Complex archaea that bridge the gap between prokaryotes and eukaryotes.</title>
        <authorList>
            <person name="Spang A."/>
            <person name="Saw J.H."/>
            <person name="Jorgensen S.L."/>
            <person name="Zaremba-Niedzwiedzka K."/>
            <person name="Martijn J."/>
            <person name="Lind A.E."/>
            <person name="van Eijk R."/>
            <person name="Schleper C."/>
            <person name="Guy L."/>
            <person name="Ettema T.J."/>
        </authorList>
    </citation>
    <scope>NUCLEOTIDE SEQUENCE</scope>
</reference>
<feature type="non-terminal residue" evidence="1">
    <location>
        <position position="40"/>
    </location>
</feature>
<gene>
    <name evidence="1" type="ORF">LCGC14_1825800</name>
</gene>